<dbReference type="Proteomes" id="UP000003150">
    <property type="component" value="Unassembled WGS sequence"/>
</dbReference>
<evidence type="ECO:0000313" key="3">
    <source>
        <dbReference type="Proteomes" id="UP000003150"/>
    </source>
</evidence>
<accession>D4U267</accession>
<name>D4U267_9ACTO</name>
<dbReference type="EMBL" id="ACYT02000089">
    <property type="protein sequence ID" value="EFF78775.1"/>
    <property type="molecule type" value="Genomic_DNA"/>
</dbReference>
<proteinExistence type="predicted"/>
<dbReference type="HOGENOM" id="CLU_3303453_0_0_11"/>
<dbReference type="AlphaFoldDB" id="D4U267"/>
<comment type="caution">
    <text evidence="2">The sequence shown here is derived from an EMBL/GenBank/DDBJ whole genome shotgun (WGS) entry which is preliminary data.</text>
</comment>
<feature type="region of interest" description="Disordered" evidence="1">
    <location>
        <begin position="1"/>
        <end position="39"/>
    </location>
</feature>
<gene>
    <name evidence="2" type="ORF">HMPREF0970_02321</name>
</gene>
<protein>
    <submittedName>
        <fullName evidence="2">Uncharacterized protein</fullName>
    </submittedName>
</protein>
<reference evidence="2 3" key="1">
    <citation type="submission" date="2009-10" db="EMBL/GenBank/DDBJ databases">
        <authorList>
            <person name="Weinstock G."/>
            <person name="Sodergren E."/>
            <person name="Clifton S."/>
            <person name="Fulton L."/>
            <person name="Fulton B."/>
            <person name="Courtney L."/>
            <person name="Fronick C."/>
            <person name="Harrison M."/>
            <person name="Strong C."/>
            <person name="Farmer C."/>
            <person name="Delahaunty K."/>
            <person name="Markovic C."/>
            <person name="Hall O."/>
            <person name="Minx P."/>
            <person name="Tomlinson C."/>
            <person name="Mitreva M."/>
            <person name="Nelson J."/>
            <person name="Hou S."/>
            <person name="Wollam A."/>
            <person name="Pepin K.H."/>
            <person name="Johnson M."/>
            <person name="Bhonagiri V."/>
            <person name="Nash W.E."/>
            <person name="Warren W."/>
            <person name="Chinwalla A."/>
            <person name="Mardis E.R."/>
            <person name="Wilson R.K."/>
        </authorList>
    </citation>
    <scope>NUCLEOTIDE SEQUENCE [LARGE SCALE GENOMIC DNA]</scope>
    <source>
        <strain evidence="2 3">F0309</strain>
    </source>
</reference>
<feature type="compositionally biased region" description="Basic and acidic residues" evidence="1">
    <location>
        <begin position="13"/>
        <end position="32"/>
    </location>
</feature>
<evidence type="ECO:0000256" key="1">
    <source>
        <dbReference type="SAM" id="MobiDB-lite"/>
    </source>
</evidence>
<sequence>MGGNRGLGQHWLGEPESKNKSVNDLKTLKSEDYSLATTR</sequence>
<organism evidence="2 3">
    <name type="scientific">Schaalia odontolytica F0309</name>
    <dbReference type="NCBI Taxonomy" id="649742"/>
    <lineage>
        <taxon>Bacteria</taxon>
        <taxon>Bacillati</taxon>
        <taxon>Actinomycetota</taxon>
        <taxon>Actinomycetes</taxon>
        <taxon>Actinomycetales</taxon>
        <taxon>Actinomycetaceae</taxon>
        <taxon>Schaalia</taxon>
    </lineage>
</organism>
<evidence type="ECO:0000313" key="2">
    <source>
        <dbReference type="EMBL" id="EFF78775.1"/>
    </source>
</evidence>